<comment type="caution">
    <text evidence="1">The sequence shown here is derived from an EMBL/GenBank/DDBJ whole genome shotgun (WGS) entry which is preliminary data.</text>
</comment>
<protein>
    <recommendedName>
        <fullName evidence="3">SHS2 domain-containing protein</fullName>
    </recommendedName>
</protein>
<evidence type="ECO:0000313" key="1">
    <source>
        <dbReference type="EMBL" id="OGZ32662.1"/>
    </source>
</evidence>
<evidence type="ECO:0008006" key="3">
    <source>
        <dbReference type="Google" id="ProtNLM"/>
    </source>
</evidence>
<dbReference type="InterPro" id="IPR043129">
    <property type="entry name" value="ATPase_NBD"/>
</dbReference>
<dbReference type="PIRSF" id="PIRSF019169">
    <property type="entry name" value="PilM"/>
    <property type="match status" value="1"/>
</dbReference>
<dbReference type="Pfam" id="PF11104">
    <property type="entry name" value="PilM_2"/>
    <property type="match status" value="1"/>
</dbReference>
<dbReference type="AlphaFoldDB" id="A0A1G2F4G0"/>
<evidence type="ECO:0000313" key="2">
    <source>
        <dbReference type="Proteomes" id="UP000176787"/>
    </source>
</evidence>
<dbReference type="NCBIfam" id="TIGR01175">
    <property type="entry name" value="pilM"/>
    <property type="match status" value="1"/>
</dbReference>
<sequence>MADISFFENLALKSKLGFLRGESQRIIGLDIGSASVKLVQLKKEKERGILETYGELSIGPYLKKETGQIVSLTEDELVLIIKDLLKESGAKTNEIIVSVPLKSSFITTIDFPLMSDAELKEAVSFEARRHIPISLSEVEIDWWAMPKALETKKRVEEEGLFEKKEKVKVLLVAIHKEVIERFRAIASKAGLHIKGFEIEVFSLARASIMQELSPILLIDFGASSTKMAIVDYGVIRETLQFQRGSQEITLALSHSLNIDFPRAEKIKKEVGLSLKPEHQETASVIRPILDHILAEAERIIIDYRRREERSISHIALSGGGASLKGLADLVINNLGIEARLANPFKKTAYPLFLEPVLKDIGPSLAIATGLALRGLKEE</sequence>
<dbReference type="STRING" id="1801726.A3H02_01185"/>
<dbReference type="PANTHER" id="PTHR32432">
    <property type="entry name" value="CELL DIVISION PROTEIN FTSA-RELATED"/>
    <property type="match status" value="1"/>
</dbReference>
<reference evidence="1 2" key="1">
    <citation type="journal article" date="2016" name="Nat. Commun.">
        <title>Thousands of microbial genomes shed light on interconnected biogeochemical processes in an aquifer system.</title>
        <authorList>
            <person name="Anantharaman K."/>
            <person name="Brown C.T."/>
            <person name="Hug L.A."/>
            <person name="Sharon I."/>
            <person name="Castelle C.J."/>
            <person name="Probst A.J."/>
            <person name="Thomas B.C."/>
            <person name="Singh A."/>
            <person name="Wilkins M.J."/>
            <person name="Karaoz U."/>
            <person name="Brodie E.L."/>
            <person name="Williams K.H."/>
            <person name="Hubbard S.S."/>
            <person name="Banfield J.F."/>
        </authorList>
    </citation>
    <scope>NUCLEOTIDE SEQUENCE [LARGE SCALE GENOMIC DNA]</scope>
</reference>
<accession>A0A1G2F4G0</accession>
<dbReference type="Proteomes" id="UP000176787">
    <property type="component" value="Unassembled WGS sequence"/>
</dbReference>
<dbReference type="InterPro" id="IPR050696">
    <property type="entry name" value="FtsA/MreB"/>
</dbReference>
<dbReference type="InterPro" id="IPR005883">
    <property type="entry name" value="PilM"/>
</dbReference>
<dbReference type="PANTHER" id="PTHR32432:SF3">
    <property type="entry name" value="ETHANOLAMINE UTILIZATION PROTEIN EUTJ"/>
    <property type="match status" value="1"/>
</dbReference>
<proteinExistence type="predicted"/>
<dbReference type="SUPFAM" id="SSF53067">
    <property type="entry name" value="Actin-like ATPase domain"/>
    <property type="match status" value="2"/>
</dbReference>
<dbReference type="EMBL" id="MHMS01000004">
    <property type="protein sequence ID" value="OGZ32662.1"/>
    <property type="molecule type" value="Genomic_DNA"/>
</dbReference>
<dbReference type="Gene3D" id="3.30.420.40">
    <property type="match status" value="2"/>
</dbReference>
<name>A0A1G2F4G0_9BACT</name>
<organism evidence="1 2">
    <name type="scientific">Candidatus Niyogibacteria bacterium RIFCSPLOWO2_12_FULL_41_13</name>
    <dbReference type="NCBI Taxonomy" id="1801726"/>
    <lineage>
        <taxon>Bacteria</taxon>
        <taxon>Candidatus Niyogiibacteriota</taxon>
    </lineage>
</organism>
<gene>
    <name evidence="1" type="ORF">A3H02_01185</name>
</gene>
<dbReference type="Gene3D" id="3.30.1490.300">
    <property type="match status" value="1"/>
</dbReference>
<dbReference type="CDD" id="cd24049">
    <property type="entry name" value="ASKHA_NBD_PilM"/>
    <property type="match status" value="1"/>
</dbReference>